<sequence length="335" mass="33556">MLSMSQPRHASPAGRDRRLSPTGHGMAAAGRPARLTSLGRLGQATLSARATCLAGPLPAVLAAVLLVFALCAGQALALDVPRLTGRVNDTAGMLSKEAISRLDAALADFERTDSTQLVVLTIPSLQGEPLEDYAVKVAQAWGIGQKGKDNGVLLLVSKGDRKVRIEVGYGLEGRLTDALTGRIIDHAIVPAFKAGRFDAGIEAGVAAIIEGARGEYQAAPGGDKASGHDDNAFFGLFILAIILSALLSGLPALARAGLLGLALPLGGALFGQTLAMLGLLCLGGAVLGLVGPYLFSGRGGRRGGGFYVGGGSSGGGGGFSGGGGSFGGGGSSGSW</sequence>
<feature type="transmembrane region" description="Helical" evidence="2">
    <location>
        <begin position="274"/>
        <end position="295"/>
    </location>
</feature>
<dbReference type="AlphaFoldDB" id="K6FNN7"/>
<reference evidence="4 5" key="1">
    <citation type="submission" date="2012-07" db="EMBL/GenBank/DDBJ databases">
        <title>Draft genome sequence of Desulfovibrio magneticus str. Maddingley MBC34 obtained from a metagenomic sequence of a methanogenic enrichment isolated from coal-seam formation water in Victoria, Australia.</title>
        <authorList>
            <person name="Greenfield P."/>
            <person name="Hendry P."/>
            <person name="Li D."/>
            <person name="Rosewarne C.P."/>
            <person name="Tran-Dinh N."/>
            <person name="Elbourne L.D.H."/>
            <person name="Paulsen I.T."/>
            <person name="Midgley D.J."/>
        </authorList>
    </citation>
    <scope>NUCLEOTIDE SEQUENCE [LARGE SCALE GENOMIC DNA]</scope>
    <source>
        <strain evidence="5">Maddingley MBC34</strain>
    </source>
</reference>
<feature type="domain" description="TPM" evidence="3">
    <location>
        <begin position="87"/>
        <end position="210"/>
    </location>
</feature>
<evidence type="ECO:0000259" key="3">
    <source>
        <dbReference type="Pfam" id="PF04536"/>
    </source>
</evidence>
<comment type="caution">
    <text evidence="4">The sequence shown here is derived from an EMBL/GenBank/DDBJ whole genome shotgun (WGS) entry which is preliminary data.</text>
</comment>
<accession>K6FNN7</accession>
<gene>
    <name evidence="4" type="ORF">B193_1118</name>
</gene>
<feature type="transmembrane region" description="Helical" evidence="2">
    <location>
        <begin position="57"/>
        <end position="78"/>
    </location>
</feature>
<keyword evidence="2" id="KW-0812">Transmembrane</keyword>
<dbReference type="Proteomes" id="UP000006272">
    <property type="component" value="Unassembled WGS sequence"/>
</dbReference>
<dbReference type="Gene3D" id="3.10.310.50">
    <property type="match status" value="1"/>
</dbReference>
<proteinExistence type="predicted"/>
<name>K6FNN7_9BACT</name>
<feature type="region of interest" description="Disordered" evidence="1">
    <location>
        <begin position="1"/>
        <end position="31"/>
    </location>
</feature>
<feature type="transmembrane region" description="Helical" evidence="2">
    <location>
        <begin position="233"/>
        <end position="254"/>
    </location>
</feature>
<dbReference type="PATRIC" id="fig|1206767.3.peg.1087"/>
<keyword evidence="2" id="KW-1133">Transmembrane helix</keyword>
<dbReference type="PANTHER" id="PTHR30373">
    <property type="entry name" value="UPF0603 PROTEIN YGCG"/>
    <property type="match status" value="1"/>
</dbReference>
<evidence type="ECO:0000313" key="4">
    <source>
        <dbReference type="EMBL" id="EKO40162.1"/>
    </source>
</evidence>
<dbReference type="EMBL" id="ALAO01000089">
    <property type="protein sequence ID" value="EKO40162.1"/>
    <property type="molecule type" value="Genomic_DNA"/>
</dbReference>
<keyword evidence="2" id="KW-0472">Membrane</keyword>
<dbReference type="Pfam" id="PF04536">
    <property type="entry name" value="TPM_phosphatase"/>
    <property type="match status" value="1"/>
</dbReference>
<protein>
    <submittedName>
        <fullName evidence="4">Beta-propeller domain-containing protein, methanol dehydrogenase</fullName>
    </submittedName>
</protein>
<evidence type="ECO:0000256" key="2">
    <source>
        <dbReference type="SAM" id="Phobius"/>
    </source>
</evidence>
<organism evidence="4 5">
    <name type="scientific">Solidesulfovibrio magneticus str. Maddingley MBC34</name>
    <dbReference type="NCBI Taxonomy" id="1206767"/>
    <lineage>
        <taxon>Bacteria</taxon>
        <taxon>Pseudomonadati</taxon>
        <taxon>Thermodesulfobacteriota</taxon>
        <taxon>Desulfovibrionia</taxon>
        <taxon>Desulfovibrionales</taxon>
        <taxon>Desulfovibrionaceae</taxon>
        <taxon>Solidesulfovibrio</taxon>
    </lineage>
</organism>
<evidence type="ECO:0000256" key="1">
    <source>
        <dbReference type="SAM" id="MobiDB-lite"/>
    </source>
</evidence>
<dbReference type="InterPro" id="IPR007621">
    <property type="entry name" value="TPM_dom"/>
</dbReference>
<evidence type="ECO:0000313" key="5">
    <source>
        <dbReference type="Proteomes" id="UP000006272"/>
    </source>
</evidence>
<dbReference type="PANTHER" id="PTHR30373:SF2">
    <property type="entry name" value="UPF0603 PROTEIN YGCG"/>
    <property type="match status" value="1"/>
</dbReference>